<evidence type="ECO:0008006" key="4">
    <source>
        <dbReference type="Google" id="ProtNLM"/>
    </source>
</evidence>
<evidence type="ECO:0000313" key="2">
    <source>
        <dbReference type="EMBL" id="GCB82082.1"/>
    </source>
</evidence>
<dbReference type="PRINTS" id="PR00137">
    <property type="entry name" value="LYSOZYME"/>
</dbReference>
<dbReference type="InterPro" id="IPR001916">
    <property type="entry name" value="Glyco_hydro_22"/>
</dbReference>
<dbReference type="SUPFAM" id="SSF53955">
    <property type="entry name" value="Lysozyme-like"/>
    <property type="match status" value="1"/>
</dbReference>
<dbReference type="Gene3D" id="1.10.530.10">
    <property type="match status" value="1"/>
</dbReference>
<gene>
    <name evidence="2" type="ORF">scyTo_0021938</name>
</gene>
<proteinExistence type="predicted"/>
<dbReference type="InterPro" id="IPR023346">
    <property type="entry name" value="Lysozyme-like_dom_sf"/>
</dbReference>
<comment type="caution">
    <text evidence="2">The sequence shown here is derived from an EMBL/GenBank/DDBJ whole genome shotgun (WGS) entry which is preliminary data.</text>
</comment>
<accession>A0A401Q9N3</accession>
<organism evidence="2 3">
    <name type="scientific">Scyliorhinus torazame</name>
    <name type="common">Cloudy catshark</name>
    <name type="synonym">Catulus torazame</name>
    <dbReference type="NCBI Taxonomy" id="75743"/>
    <lineage>
        <taxon>Eukaryota</taxon>
        <taxon>Metazoa</taxon>
        <taxon>Chordata</taxon>
        <taxon>Craniata</taxon>
        <taxon>Vertebrata</taxon>
        <taxon>Chondrichthyes</taxon>
        <taxon>Elasmobranchii</taxon>
        <taxon>Galeomorphii</taxon>
        <taxon>Galeoidea</taxon>
        <taxon>Carcharhiniformes</taxon>
        <taxon>Scyliorhinidae</taxon>
        <taxon>Scyliorhinus</taxon>
    </lineage>
</organism>
<evidence type="ECO:0000256" key="1">
    <source>
        <dbReference type="ARBA" id="ARBA00023157"/>
    </source>
</evidence>
<protein>
    <recommendedName>
        <fullName evidence="4">Lysozyme</fullName>
    </recommendedName>
</protein>
<dbReference type="GO" id="GO:0003796">
    <property type="term" value="F:lysozyme activity"/>
    <property type="evidence" value="ECO:0007669"/>
    <property type="project" value="InterPro"/>
</dbReference>
<keyword evidence="1" id="KW-1015">Disulfide bond</keyword>
<dbReference type="AlphaFoldDB" id="A0A401Q9N3"/>
<dbReference type="Pfam" id="PF00062">
    <property type="entry name" value="Lys"/>
    <property type="match status" value="1"/>
</dbReference>
<dbReference type="InterPro" id="IPR000974">
    <property type="entry name" value="Glyco_hydro_22_lys"/>
</dbReference>
<dbReference type="OrthoDB" id="17373at2759"/>
<reference evidence="2 3" key="1">
    <citation type="journal article" date="2018" name="Nat. Ecol. Evol.">
        <title>Shark genomes provide insights into elasmobranch evolution and the origin of vertebrates.</title>
        <authorList>
            <person name="Hara Y"/>
            <person name="Yamaguchi K"/>
            <person name="Onimaru K"/>
            <person name="Kadota M"/>
            <person name="Koyanagi M"/>
            <person name="Keeley SD"/>
            <person name="Tatsumi K"/>
            <person name="Tanaka K"/>
            <person name="Motone F"/>
            <person name="Kageyama Y"/>
            <person name="Nozu R"/>
            <person name="Adachi N"/>
            <person name="Nishimura O"/>
            <person name="Nakagawa R"/>
            <person name="Tanegashima C"/>
            <person name="Kiyatake I"/>
            <person name="Matsumoto R"/>
            <person name="Murakumo K"/>
            <person name="Nishida K"/>
            <person name="Terakita A"/>
            <person name="Kuratani S"/>
            <person name="Sato K"/>
            <person name="Hyodo S Kuraku.S."/>
        </authorList>
    </citation>
    <scope>NUCLEOTIDE SEQUENCE [LARGE SCALE GENOMIC DNA]</scope>
</reference>
<dbReference type="Proteomes" id="UP000288216">
    <property type="component" value="Unassembled WGS sequence"/>
</dbReference>
<name>A0A401Q9N3_SCYTO</name>
<sequence>MAENESVGKIQKQFQVVTCALFRCCATQLQKYKAVAPDRLRFKLEESTSQRNRGLLSLILVTFPVPHRFFQHPFDFLNSDIINDILCAKRVVRDSQGMGAWYGWKDNCRNRDLSHFLD</sequence>
<evidence type="ECO:0000313" key="3">
    <source>
        <dbReference type="Proteomes" id="UP000288216"/>
    </source>
</evidence>
<dbReference type="EMBL" id="BFAA01020581">
    <property type="protein sequence ID" value="GCB82082.1"/>
    <property type="molecule type" value="Genomic_DNA"/>
</dbReference>
<keyword evidence="3" id="KW-1185">Reference proteome</keyword>